<evidence type="ECO:0000256" key="2">
    <source>
        <dbReference type="ARBA" id="ARBA00022679"/>
    </source>
</evidence>
<name>A0A521D2A0_9SPHI</name>
<keyword evidence="2 3" id="KW-0808">Transferase</keyword>
<dbReference type="RefSeq" id="WP_142603784.1">
    <property type="nucleotide sequence ID" value="NZ_FXSZ01000005.1"/>
</dbReference>
<reference evidence="3 4" key="1">
    <citation type="submission" date="2017-05" db="EMBL/GenBank/DDBJ databases">
        <authorList>
            <person name="Varghese N."/>
            <person name="Submissions S."/>
        </authorList>
    </citation>
    <scope>NUCLEOTIDE SEQUENCE [LARGE SCALE GENOMIC DNA]</scope>
    <source>
        <strain evidence="3 4">DSM 21342</strain>
    </source>
</reference>
<dbReference type="CDD" id="cd02440">
    <property type="entry name" value="AdoMet_MTases"/>
    <property type="match status" value="1"/>
</dbReference>
<dbReference type="InterPro" id="IPR004398">
    <property type="entry name" value="RNA_MeTrfase_RsmD"/>
</dbReference>
<dbReference type="InterPro" id="IPR029063">
    <property type="entry name" value="SAM-dependent_MTases_sf"/>
</dbReference>
<dbReference type="SUPFAM" id="SSF53335">
    <property type="entry name" value="S-adenosyl-L-methionine-dependent methyltransferases"/>
    <property type="match status" value="1"/>
</dbReference>
<dbReference type="PIRSF" id="PIRSF004553">
    <property type="entry name" value="CHP00095"/>
    <property type="match status" value="1"/>
</dbReference>
<gene>
    <name evidence="3" type="ORF">SAMN06265350_105181</name>
</gene>
<accession>A0A521D2A0</accession>
<dbReference type="EMBL" id="FXSZ01000005">
    <property type="protein sequence ID" value="SMO65818.1"/>
    <property type="molecule type" value="Genomic_DNA"/>
</dbReference>
<dbReference type="Proteomes" id="UP000315971">
    <property type="component" value="Unassembled WGS sequence"/>
</dbReference>
<dbReference type="OrthoDB" id="9803017at2"/>
<dbReference type="Pfam" id="PF03602">
    <property type="entry name" value="Cons_hypoth95"/>
    <property type="match status" value="1"/>
</dbReference>
<dbReference type="GO" id="GO:0031167">
    <property type="term" value="P:rRNA methylation"/>
    <property type="evidence" value="ECO:0007669"/>
    <property type="project" value="InterPro"/>
</dbReference>
<dbReference type="PANTHER" id="PTHR43542">
    <property type="entry name" value="METHYLTRANSFERASE"/>
    <property type="match status" value="1"/>
</dbReference>
<keyword evidence="4" id="KW-1185">Reference proteome</keyword>
<dbReference type="PANTHER" id="PTHR43542:SF1">
    <property type="entry name" value="METHYLTRANSFERASE"/>
    <property type="match status" value="1"/>
</dbReference>
<dbReference type="GO" id="GO:0003676">
    <property type="term" value="F:nucleic acid binding"/>
    <property type="evidence" value="ECO:0007669"/>
    <property type="project" value="InterPro"/>
</dbReference>
<evidence type="ECO:0000256" key="1">
    <source>
        <dbReference type="ARBA" id="ARBA00022603"/>
    </source>
</evidence>
<sequence length="183" mass="20709">MRIIGGKLKGIRLMAPKNLPVRPTTDLSKESLFNILNNRLDLEETSALDLFAGTGNISYELASRGCPKVVSIDKFYGCVEYIKKTAEQFKLEAIKAFKSDVFKYLDFETEQYDLIFADPPYDMANPGSIATKVFERNLLKPDGMLVIEHASQIKLQNIPNHIESRKYGQSTFSFFELPSSDKL</sequence>
<dbReference type="GO" id="GO:0008168">
    <property type="term" value="F:methyltransferase activity"/>
    <property type="evidence" value="ECO:0007669"/>
    <property type="project" value="UniProtKB-KW"/>
</dbReference>
<protein>
    <submittedName>
        <fullName evidence="3">16S rRNA (Guanine(966)-N(2))-methyltransferase RsmD</fullName>
    </submittedName>
</protein>
<organism evidence="3 4">
    <name type="scientific">Solitalea koreensis</name>
    <dbReference type="NCBI Taxonomy" id="543615"/>
    <lineage>
        <taxon>Bacteria</taxon>
        <taxon>Pseudomonadati</taxon>
        <taxon>Bacteroidota</taxon>
        <taxon>Sphingobacteriia</taxon>
        <taxon>Sphingobacteriales</taxon>
        <taxon>Sphingobacteriaceae</taxon>
        <taxon>Solitalea</taxon>
    </lineage>
</organism>
<dbReference type="AlphaFoldDB" id="A0A521D2A0"/>
<dbReference type="Gene3D" id="3.40.50.150">
    <property type="entry name" value="Vaccinia Virus protein VP39"/>
    <property type="match status" value="1"/>
</dbReference>
<evidence type="ECO:0000313" key="4">
    <source>
        <dbReference type="Proteomes" id="UP000315971"/>
    </source>
</evidence>
<proteinExistence type="predicted"/>
<evidence type="ECO:0000313" key="3">
    <source>
        <dbReference type="EMBL" id="SMO65818.1"/>
    </source>
</evidence>
<dbReference type="InterPro" id="IPR002052">
    <property type="entry name" value="DNA_methylase_N6_adenine_CS"/>
</dbReference>
<dbReference type="PROSITE" id="PS00092">
    <property type="entry name" value="N6_MTASE"/>
    <property type="match status" value="1"/>
</dbReference>
<keyword evidence="1 3" id="KW-0489">Methyltransferase</keyword>